<dbReference type="GO" id="GO:0009893">
    <property type="term" value="P:positive regulation of metabolic process"/>
    <property type="evidence" value="ECO:0007669"/>
    <property type="project" value="UniProtKB-ARBA"/>
</dbReference>
<dbReference type="GO" id="GO:0043565">
    <property type="term" value="F:sequence-specific DNA binding"/>
    <property type="evidence" value="ECO:0007669"/>
    <property type="project" value="InterPro"/>
</dbReference>
<dbReference type="AlphaFoldDB" id="A0A0D9AHY1"/>
<feature type="domain" description="HTH araC/xylS-type" evidence="7">
    <location>
        <begin position="209"/>
        <end position="310"/>
    </location>
</feature>
<dbReference type="InterPro" id="IPR009057">
    <property type="entry name" value="Homeodomain-like_sf"/>
</dbReference>
<gene>
    <name evidence="8" type="ORF">UF78_15440</name>
</gene>
<evidence type="ECO:0000259" key="7">
    <source>
        <dbReference type="PROSITE" id="PS01124"/>
    </source>
</evidence>
<dbReference type="InterPro" id="IPR050204">
    <property type="entry name" value="AraC_XylS_family_regulators"/>
</dbReference>
<accession>A0A0D9AHY1</accession>
<keyword evidence="4" id="KW-0010">Activator</keyword>
<dbReference type="EMBL" id="JYHV01000029">
    <property type="protein sequence ID" value="KJH80660.1"/>
    <property type="molecule type" value="Genomic_DNA"/>
</dbReference>
<dbReference type="PANTHER" id="PTHR46796:SF6">
    <property type="entry name" value="ARAC SUBFAMILY"/>
    <property type="match status" value="1"/>
</dbReference>
<proteinExistence type="predicted"/>
<evidence type="ECO:0000256" key="2">
    <source>
        <dbReference type="ARBA" id="ARBA00023015"/>
    </source>
</evidence>
<sequence>MLGQQTTHHALERWQQSIESVCGAYETQLAYNRSLFIGEVEARAHAGITLAHLKTNAGLIRRTRRPDREDESNCFLVSQRSGTSQISQNGITFTLVPGDIVLMDSVGSCEITPQGLIEHASFALPRAEVVKVLRSPGTQFGKVSTNHTSGRMLKLLIDQLCLYEEGSTADTSEAGSLLSAFTTLLSPSLCRNANQDMVFESLDSQSLRACVYKLIDESLGQPNLTPLSLATRLEISVRHLYRLFEEQGDSVCRYIQRMRLKRSAADLANPNLRHQSITSIAYKWGFTDSAHFSRSFKKQYEASPKDYRAVSLQALMRLN</sequence>
<evidence type="ECO:0000313" key="9">
    <source>
        <dbReference type="Proteomes" id="UP000032487"/>
    </source>
</evidence>
<dbReference type="SUPFAM" id="SSF46689">
    <property type="entry name" value="Homeodomain-like"/>
    <property type="match status" value="1"/>
</dbReference>
<comment type="subcellular location">
    <subcellularLocation>
        <location evidence="1">Cytoplasm</location>
    </subcellularLocation>
</comment>
<dbReference type="InterPro" id="IPR018060">
    <property type="entry name" value="HTH_AraC"/>
</dbReference>
<reference evidence="8 9" key="1">
    <citation type="submission" date="2015-02" db="EMBL/GenBank/DDBJ databases">
        <title>Draft genome sequence of Pseudomonas stutzeri NT0128 isolated from wheat (Triticum turgidum) rhizosphere.</title>
        <authorList>
            <person name="Tovi N."/>
            <person name="Frenk S."/>
            <person name="Hadar Y."/>
            <person name="Minz D."/>
        </authorList>
    </citation>
    <scope>NUCLEOTIDE SEQUENCE [LARGE SCALE GENOMIC DNA]</scope>
    <source>
        <strain evidence="8 9">NT0128</strain>
    </source>
</reference>
<comment type="function">
    <text evidence="6">Regulatory protein of the TOL plasmid xyl operons. XylS activates the xylXYZLTEGFJQKIH operon required for the degradation of toluene, m-xylene and p-xylene.</text>
</comment>
<evidence type="ECO:0000256" key="5">
    <source>
        <dbReference type="ARBA" id="ARBA00023163"/>
    </source>
</evidence>
<dbReference type="InterPro" id="IPR018062">
    <property type="entry name" value="HTH_AraC-typ_CS"/>
</dbReference>
<protein>
    <submittedName>
        <fullName evidence="8">Transcriptional regulator</fullName>
    </submittedName>
</protein>
<dbReference type="PRINTS" id="PR00032">
    <property type="entry name" value="HTHARAC"/>
</dbReference>
<evidence type="ECO:0000313" key="8">
    <source>
        <dbReference type="EMBL" id="KJH80660.1"/>
    </source>
</evidence>
<dbReference type="PROSITE" id="PS01124">
    <property type="entry name" value="HTH_ARAC_FAMILY_2"/>
    <property type="match status" value="1"/>
</dbReference>
<dbReference type="Proteomes" id="UP000032487">
    <property type="component" value="Unassembled WGS sequence"/>
</dbReference>
<keyword evidence="3" id="KW-0238">DNA-binding</keyword>
<dbReference type="PATRIC" id="fig|316.101.peg.3854"/>
<organism evidence="8 9">
    <name type="scientific">Stutzerimonas stutzeri</name>
    <name type="common">Pseudomonas stutzeri</name>
    <dbReference type="NCBI Taxonomy" id="316"/>
    <lineage>
        <taxon>Bacteria</taxon>
        <taxon>Pseudomonadati</taxon>
        <taxon>Pseudomonadota</taxon>
        <taxon>Gammaproteobacteria</taxon>
        <taxon>Pseudomonadales</taxon>
        <taxon>Pseudomonadaceae</taxon>
        <taxon>Stutzerimonas</taxon>
    </lineage>
</organism>
<dbReference type="GO" id="GO:0003700">
    <property type="term" value="F:DNA-binding transcription factor activity"/>
    <property type="evidence" value="ECO:0007669"/>
    <property type="project" value="InterPro"/>
</dbReference>
<evidence type="ECO:0000256" key="4">
    <source>
        <dbReference type="ARBA" id="ARBA00023159"/>
    </source>
</evidence>
<dbReference type="OrthoDB" id="2547276at2"/>
<dbReference type="SMART" id="SM00342">
    <property type="entry name" value="HTH_ARAC"/>
    <property type="match status" value="1"/>
</dbReference>
<dbReference type="Gene3D" id="1.10.10.60">
    <property type="entry name" value="Homeodomain-like"/>
    <property type="match status" value="1"/>
</dbReference>
<name>A0A0D9AHY1_STUST</name>
<dbReference type="PANTHER" id="PTHR46796">
    <property type="entry name" value="HTH-TYPE TRANSCRIPTIONAL ACTIVATOR RHAS-RELATED"/>
    <property type="match status" value="1"/>
</dbReference>
<evidence type="ECO:0000256" key="3">
    <source>
        <dbReference type="ARBA" id="ARBA00023125"/>
    </source>
</evidence>
<dbReference type="InterPro" id="IPR020449">
    <property type="entry name" value="Tscrpt_reg_AraC-type_HTH"/>
</dbReference>
<evidence type="ECO:0000256" key="1">
    <source>
        <dbReference type="ARBA" id="ARBA00004496"/>
    </source>
</evidence>
<keyword evidence="5" id="KW-0804">Transcription</keyword>
<dbReference type="GO" id="GO:0005737">
    <property type="term" value="C:cytoplasm"/>
    <property type="evidence" value="ECO:0007669"/>
    <property type="project" value="UniProtKB-SubCell"/>
</dbReference>
<comment type="caution">
    <text evidence="8">The sequence shown here is derived from an EMBL/GenBank/DDBJ whole genome shotgun (WGS) entry which is preliminary data.</text>
</comment>
<dbReference type="Pfam" id="PF12833">
    <property type="entry name" value="HTH_18"/>
    <property type="match status" value="1"/>
</dbReference>
<dbReference type="NCBIfam" id="NF007243">
    <property type="entry name" value="PRK09685.1"/>
    <property type="match status" value="1"/>
</dbReference>
<dbReference type="PROSITE" id="PS00041">
    <property type="entry name" value="HTH_ARAC_FAMILY_1"/>
    <property type="match status" value="1"/>
</dbReference>
<evidence type="ECO:0000256" key="6">
    <source>
        <dbReference type="ARBA" id="ARBA00037345"/>
    </source>
</evidence>
<keyword evidence="2" id="KW-0805">Transcription regulation</keyword>